<dbReference type="Proteomes" id="UP000694941">
    <property type="component" value="Unplaced"/>
</dbReference>
<evidence type="ECO:0000256" key="1">
    <source>
        <dbReference type="ARBA" id="ARBA00004167"/>
    </source>
</evidence>
<feature type="transmembrane region" description="Helical" evidence="5">
    <location>
        <begin position="7"/>
        <end position="29"/>
    </location>
</feature>
<evidence type="ECO:0000256" key="2">
    <source>
        <dbReference type="ARBA" id="ARBA00022692"/>
    </source>
</evidence>
<dbReference type="PANTHER" id="PTHR15407">
    <property type="entry name" value="FUKUTIN-RELATED"/>
    <property type="match status" value="1"/>
</dbReference>
<sequence length="450" mass="51886">MKQFHVVLLLVIISVILLIIQLLILHTLIYEENKEQYTTDPVWQLVHDVVSLSGRKGIPLFLIDPLVLQKIKSYNGTSAISCQLICLNQRVTYLATFSQFAGELEKASFREGLEENGYSIALSNGKNPSLLRHGFQVNIPLHAFVSSKHHKFLVLIVIFQERSGNFWWHGKLGFSSEQLNNLGISQDELNYSNQEAAYEKVEIHAAHVDGIKVQVPVSPSVFLQSPKDVAFIECNYDRARKFQETYGKDTSPEAQLFQQNARKLLVKAKEILDGLGVPFWLSSGTCLGFFRECDIIPYSKDVDLGIWIKDYRPEIIPEFSTNNIPLTHQFGKEEDSFELSFQDKDIKLDIFFFYEEKDYVWNGGTQARTGKKFKYIFPNFTLCWTEFLNLKVRVPCQTKDYIIANYGSNWFEPVKIWDWKKSPPNVQENGKWPLEDWPEVIQLLPLLGEN</sequence>
<evidence type="ECO:0000256" key="3">
    <source>
        <dbReference type="ARBA" id="ARBA00022989"/>
    </source>
</evidence>
<accession>A0ABM1TRL4</accession>
<keyword evidence="3 5" id="KW-1133">Transmembrane helix</keyword>
<dbReference type="Pfam" id="PF19737">
    <property type="entry name" value="FKTN_N"/>
    <property type="match status" value="1"/>
</dbReference>
<name>A0ABM1TRL4_LIMPO</name>
<keyword evidence="7" id="KW-1185">Reference proteome</keyword>
<dbReference type="InterPro" id="IPR009644">
    <property type="entry name" value="FKTN/MNN4/W02B3.4-1"/>
</dbReference>
<comment type="subcellular location">
    <subcellularLocation>
        <location evidence="1">Membrane</location>
        <topology evidence="1">Single-pass membrane protein</topology>
    </subcellularLocation>
</comment>
<gene>
    <name evidence="8 9 10" type="primary">LOC106474501</name>
</gene>
<feature type="domain" description="Ribitol-5-phosphate transferase FKTN N-terminal" evidence="6">
    <location>
        <begin position="12"/>
        <end position="261"/>
    </location>
</feature>
<evidence type="ECO:0000256" key="5">
    <source>
        <dbReference type="SAM" id="Phobius"/>
    </source>
</evidence>
<protein>
    <submittedName>
        <fullName evidence="8 9">Fukutin-like isoform X1</fullName>
    </submittedName>
</protein>
<dbReference type="RefSeq" id="XP_022258519.1">
    <property type="nucleotide sequence ID" value="XM_022402811.1"/>
</dbReference>
<keyword evidence="2 5" id="KW-0812">Transmembrane</keyword>
<evidence type="ECO:0000256" key="4">
    <source>
        <dbReference type="ARBA" id="ARBA00023136"/>
    </source>
</evidence>
<evidence type="ECO:0000313" key="9">
    <source>
        <dbReference type="RefSeq" id="XP_022258519.1"/>
    </source>
</evidence>
<evidence type="ECO:0000313" key="8">
    <source>
        <dbReference type="RefSeq" id="XP_022258518.1"/>
    </source>
</evidence>
<evidence type="ECO:0000313" key="10">
    <source>
        <dbReference type="RefSeq" id="XP_022258520.1"/>
    </source>
</evidence>
<dbReference type="PANTHER" id="PTHR15407:SF28">
    <property type="entry name" value="RIBITOL-5-PHOSPHATE TRANSFERASE FKTN"/>
    <property type="match status" value="1"/>
</dbReference>
<organism evidence="7 10">
    <name type="scientific">Limulus polyphemus</name>
    <name type="common">Atlantic horseshoe crab</name>
    <dbReference type="NCBI Taxonomy" id="6850"/>
    <lineage>
        <taxon>Eukaryota</taxon>
        <taxon>Metazoa</taxon>
        <taxon>Ecdysozoa</taxon>
        <taxon>Arthropoda</taxon>
        <taxon>Chelicerata</taxon>
        <taxon>Merostomata</taxon>
        <taxon>Xiphosura</taxon>
        <taxon>Limulidae</taxon>
        <taxon>Limulus</taxon>
    </lineage>
</organism>
<proteinExistence type="predicted"/>
<reference evidence="8 9" key="1">
    <citation type="submission" date="2025-05" db="UniProtKB">
        <authorList>
            <consortium name="RefSeq"/>
        </authorList>
    </citation>
    <scope>IDENTIFICATION</scope>
    <source>
        <tissue evidence="8 9">Muscle</tissue>
    </source>
</reference>
<dbReference type="InterPro" id="IPR045587">
    <property type="entry name" value="FKTN_N"/>
</dbReference>
<evidence type="ECO:0000259" key="6">
    <source>
        <dbReference type="Pfam" id="PF19737"/>
    </source>
</evidence>
<dbReference type="RefSeq" id="XP_022258518.1">
    <property type="nucleotide sequence ID" value="XM_022402810.1"/>
</dbReference>
<keyword evidence="4 5" id="KW-0472">Membrane</keyword>
<evidence type="ECO:0000313" key="7">
    <source>
        <dbReference type="Proteomes" id="UP000694941"/>
    </source>
</evidence>
<dbReference type="RefSeq" id="XP_022258520.1">
    <property type="nucleotide sequence ID" value="XM_022402812.1"/>
</dbReference>
<dbReference type="GeneID" id="106474501"/>